<protein>
    <recommendedName>
        <fullName evidence="4">Pentapeptide repeat-containing protein</fullName>
    </recommendedName>
</protein>
<proteinExistence type="predicted"/>
<dbReference type="AlphaFoldDB" id="X0WS24"/>
<name>X0WS24_9ZZZZ</name>
<evidence type="ECO:0000256" key="2">
    <source>
        <dbReference type="SAM" id="Phobius"/>
    </source>
</evidence>
<sequence length="244" mass="27541">GESVLLEGANFEGAQLKKADLTGAHLEEAILYKAHLEGADLRLALLEEATLWEVRLKGAKLNYAHLERAKLDNGHLEKAVFEEAHLEGATFYKANLEGANFKMAIVDGATLVWDCVVDRDTDFHGVGLGSARIDPETKQLLEYNIRRRNWEDWYKTHSKLRRLVEGFWWVSDYGRSTGRIIFTFLGLAFIFANIYYHWGRLAPGGVVSNLFTDGQGAAVQWWLAPLRAFYFSIITMTPLGSSDM</sequence>
<dbReference type="EMBL" id="BARS01048150">
    <property type="protein sequence ID" value="GAG33450.1"/>
    <property type="molecule type" value="Genomic_DNA"/>
</dbReference>
<evidence type="ECO:0008006" key="4">
    <source>
        <dbReference type="Google" id="ProtNLM"/>
    </source>
</evidence>
<keyword evidence="1" id="KW-0677">Repeat</keyword>
<keyword evidence="2" id="KW-0472">Membrane</keyword>
<feature type="transmembrane region" description="Helical" evidence="2">
    <location>
        <begin position="218"/>
        <end position="239"/>
    </location>
</feature>
<feature type="transmembrane region" description="Helical" evidence="2">
    <location>
        <begin position="180"/>
        <end position="198"/>
    </location>
</feature>
<accession>X0WS24</accession>
<comment type="caution">
    <text evidence="3">The sequence shown here is derived from an EMBL/GenBank/DDBJ whole genome shotgun (WGS) entry which is preliminary data.</text>
</comment>
<dbReference type="SUPFAM" id="SSF81324">
    <property type="entry name" value="Voltage-gated potassium channels"/>
    <property type="match status" value="1"/>
</dbReference>
<keyword evidence="2" id="KW-1133">Transmembrane helix</keyword>
<gene>
    <name evidence="3" type="ORF">S01H1_72229</name>
</gene>
<dbReference type="Gene3D" id="2.160.20.80">
    <property type="entry name" value="E3 ubiquitin-protein ligase SopA"/>
    <property type="match status" value="1"/>
</dbReference>
<reference evidence="3" key="1">
    <citation type="journal article" date="2014" name="Front. Microbiol.">
        <title>High frequency of phylogenetically diverse reductive dehalogenase-homologous genes in deep subseafloor sedimentary metagenomes.</title>
        <authorList>
            <person name="Kawai M."/>
            <person name="Futagami T."/>
            <person name="Toyoda A."/>
            <person name="Takaki Y."/>
            <person name="Nishi S."/>
            <person name="Hori S."/>
            <person name="Arai W."/>
            <person name="Tsubouchi T."/>
            <person name="Morono Y."/>
            <person name="Uchiyama I."/>
            <person name="Ito T."/>
            <person name="Fujiyama A."/>
            <person name="Inagaki F."/>
            <person name="Takami H."/>
        </authorList>
    </citation>
    <scope>NUCLEOTIDE SEQUENCE</scope>
    <source>
        <strain evidence="3">Expedition CK06-06</strain>
    </source>
</reference>
<feature type="non-terminal residue" evidence="3">
    <location>
        <position position="1"/>
    </location>
</feature>
<dbReference type="InterPro" id="IPR001646">
    <property type="entry name" value="5peptide_repeat"/>
</dbReference>
<dbReference type="PANTHER" id="PTHR47485">
    <property type="entry name" value="THYLAKOID LUMENAL 17.4 KDA PROTEIN, CHLOROPLASTIC"/>
    <property type="match status" value="1"/>
</dbReference>
<evidence type="ECO:0000256" key="1">
    <source>
        <dbReference type="ARBA" id="ARBA00022737"/>
    </source>
</evidence>
<evidence type="ECO:0000313" key="3">
    <source>
        <dbReference type="EMBL" id="GAG33450.1"/>
    </source>
</evidence>
<dbReference type="Pfam" id="PF00805">
    <property type="entry name" value="Pentapeptide"/>
    <property type="match status" value="2"/>
</dbReference>
<keyword evidence="2" id="KW-0812">Transmembrane</keyword>
<dbReference type="SUPFAM" id="SSF141571">
    <property type="entry name" value="Pentapeptide repeat-like"/>
    <property type="match status" value="1"/>
</dbReference>
<feature type="non-terminal residue" evidence="3">
    <location>
        <position position="244"/>
    </location>
</feature>
<dbReference type="PANTHER" id="PTHR47485:SF1">
    <property type="entry name" value="THYLAKOID LUMENAL 17.4 KDA PROTEIN, CHLOROPLASTIC"/>
    <property type="match status" value="1"/>
</dbReference>
<organism evidence="3">
    <name type="scientific">marine sediment metagenome</name>
    <dbReference type="NCBI Taxonomy" id="412755"/>
    <lineage>
        <taxon>unclassified sequences</taxon>
        <taxon>metagenomes</taxon>
        <taxon>ecological metagenomes</taxon>
    </lineage>
</organism>